<accession>A0A6G1RT37</accession>
<protein>
    <submittedName>
        <fullName evidence="3">Tudor domain containing 1</fullName>
    </submittedName>
</protein>
<reference evidence="3" key="2">
    <citation type="submission" date="2020-03" db="EMBL/GenBank/DDBJ databases">
        <authorList>
            <consortium name="Environmental Genome Science Research Promotion Project"/>
            <person name="Nakajima N."/>
            <person name="Onuma M."/>
            <person name="Endoh D."/>
        </authorList>
    </citation>
    <scope>NUCLEOTIDE SEQUENCE</scope>
</reference>
<feature type="region of interest" description="Disordered" evidence="1">
    <location>
        <begin position="177"/>
        <end position="198"/>
    </location>
</feature>
<organism evidence="3">
    <name type="scientific">Hypotaenidia okinawae</name>
    <dbReference type="NCBI Taxonomy" id="2861861"/>
    <lineage>
        <taxon>Eukaryota</taxon>
        <taxon>Metazoa</taxon>
        <taxon>Chordata</taxon>
        <taxon>Craniata</taxon>
        <taxon>Vertebrata</taxon>
        <taxon>Euteleostomi</taxon>
        <taxon>Archelosauria</taxon>
        <taxon>Archosauria</taxon>
        <taxon>Dinosauria</taxon>
        <taxon>Saurischia</taxon>
        <taxon>Theropoda</taxon>
        <taxon>Coelurosauria</taxon>
        <taxon>Aves</taxon>
        <taxon>Neognathae</taxon>
        <taxon>Neoaves</taxon>
        <taxon>Gruiformes</taxon>
        <taxon>Rallidae</taxon>
        <taxon>Hypotaenidia</taxon>
    </lineage>
</organism>
<evidence type="ECO:0000256" key="2">
    <source>
        <dbReference type="SAM" id="SignalP"/>
    </source>
</evidence>
<dbReference type="AlphaFoldDB" id="A0A6G1RT37"/>
<reference evidence="3" key="1">
    <citation type="submission" date="2020-03" db="EMBL/GenBank/DDBJ databases">
        <title>Okinawa Rail whole genome shotgun sequence.</title>
        <authorList>
            <person name="Nakajima N."/>
            <person name="Onuma M."/>
            <person name="Endoh D."/>
        </authorList>
    </citation>
    <scope>NUCLEOTIDE SEQUENCE</scope>
</reference>
<proteinExistence type="predicted"/>
<evidence type="ECO:0000313" key="3">
    <source>
        <dbReference type="EMBL" id="LAC41542.1"/>
    </source>
</evidence>
<keyword evidence="2" id="KW-0732">Signal</keyword>
<name>A0A6G1RT37_9GRUI</name>
<feature type="chain" id="PRO_5026020055" evidence="2">
    <location>
        <begin position="28"/>
        <end position="198"/>
    </location>
</feature>
<sequence length="198" mass="22664">MTTTFPIFIFQHLVFLRCSFNLATLTGQCFMNSKWNCEVKTCSCLKPKKMFCNSCLSCVCAGGKLVTCTFLLFQLETSLEHWKSMELATGESLTVCGTEIVSPDLFCAIPVVTKDQEKLHRQLIELENYWPSWKSQPSNPKLGEACWARFSGKEVEKAIVRRTRSLHPVNHRRPRPTIFWKDLGKPEGRSANQQTRPE</sequence>
<evidence type="ECO:0000256" key="1">
    <source>
        <dbReference type="SAM" id="MobiDB-lite"/>
    </source>
</evidence>
<dbReference type="EMBL" id="ICPP01008898">
    <property type="protein sequence ID" value="LAC41542.1"/>
    <property type="molecule type" value="Transcribed_RNA"/>
</dbReference>
<feature type="signal peptide" evidence="2">
    <location>
        <begin position="1"/>
        <end position="27"/>
    </location>
</feature>